<organism evidence="9 10">
    <name type="scientific">Nocardiopsis suaedae</name>
    <dbReference type="NCBI Taxonomy" id="3018444"/>
    <lineage>
        <taxon>Bacteria</taxon>
        <taxon>Bacillati</taxon>
        <taxon>Actinomycetota</taxon>
        <taxon>Actinomycetes</taxon>
        <taxon>Streptosporangiales</taxon>
        <taxon>Nocardiopsidaceae</taxon>
        <taxon>Nocardiopsis</taxon>
    </lineage>
</organism>
<dbReference type="EMBL" id="JAQFWP010000025">
    <property type="protein sequence ID" value="MDA2805819.1"/>
    <property type="molecule type" value="Genomic_DNA"/>
</dbReference>
<evidence type="ECO:0000256" key="3">
    <source>
        <dbReference type="ARBA" id="ARBA00022475"/>
    </source>
</evidence>
<feature type="transmembrane region" description="Helical" evidence="8">
    <location>
        <begin position="192"/>
        <end position="213"/>
    </location>
</feature>
<dbReference type="Gene3D" id="1.20.1250.20">
    <property type="entry name" value="MFS general substrate transporter like domains"/>
    <property type="match status" value="1"/>
</dbReference>
<feature type="transmembrane region" description="Helical" evidence="8">
    <location>
        <begin position="379"/>
        <end position="400"/>
    </location>
</feature>
<keyword evidence="6 8" id="KW-0472">Membrane</keyword>
<name>A0ABT4TNI6_9ACTN</name>
<evidence type="ECO:0000256" key="6">
    <source>
        <dbReference type="ARBA" id="ARBA00023136"/>
    </source>
</evidence>
<dbReference type="InterPro" id="IPR036259">
    <property type="entry name" value="MFS_trans_sf"/>
</dbReference>
<feature type="region of interest" description="Disordered" evidence="7">
    <location>
        <begin position="1"/>
        <end position="33"/>
    </location>
</feature>
<evidence type="ECO:0000256" key="4">
    <source>
        <dbReference type="ARBA" id="ARBA00022692"/>
    </source>
</evidence>
<keyword evidence="3" id="KW-1003">Cell membrane</keyword>
<dbReference type="CDD" id="cd06173">
    <property type="entry name" value="MFS_MefA_like"/>
    <property type="match status" value="1"/>
</dbReference>
<dbReference type="SUPFAM" id="SSF103473">
    <property type="entry name" value="MFS general substrate transporter"/>
    <property type="match status" value="1"/>
</dbReference>
<sequence length="459" mass="47048">MSDGSAPSPPNPQAPDPAEADPSAPGTPQDPRRTRRDFRLFLSSHVSNEVGGAVTMVALPLTAVVLLDATPLEVGVLAAAEQAAFLLLGLPAGAWVDRMRRRTVMMAVDAARLLLLASVPAAHLLGVLDVPVLVVIALLLGCAQLFGDVADHSYLPSLVGPDRLVRGNARLEAVRSASGFAGPGIAGTAVQVFGAAGTLGANALTALTSLLFLGAIRTREPDPAPAGQVGLAGQIREGVAFLAGHRLLRLIVLETALINLFMSALFAIEVLFLTRTVGLPPAVVGWMMAGATLGALGGAAVTGRLADAVGQARLIWLSPLVTTPFGLLLPLAAPDWRAGLYVLASAVLAAGTVCYNICQVAYRQRECPPELLGRMTATIRTIVWGVIPVSALIGGAVAELAGVREAVAVFAAGMAVSPLVLVFSPMRRMRGFDGDGPLAGAGDGADSRRQGPGKGEGAP</sequence>
<feature type="transmembrane region" description="Helical" evidence="8">
    <location>
        <begin position="113"/>
        <end position="146"/>
    </location>
</feature>
<feature type="transmembrane region" description="Helical" evidence="8">
    <location>
        <begin position="40"/>
        <end position="66"/>
    </location>
</feature>
<feature type="transmembrane region" description="Helical" evidence="8">
    <location>
        <begin position="256"/>
        <end position="277"/>
    </location>
</feature>
<evidence type="ECO:0000313" key="10">
    <source>
        <dbReference type="Proteomes" id="UP001165685"/>
    </source>
</evidence>
<evidence type="ECO:0000313" key="9">
    <source>
        <dbReference type="EMBL" id="MDA2805819.1"/>
    </source>
</evidence>
<keyword evidence="10" id="KW-1185">Reference proteome</keyword>
<accession>A0ABT4TNI6</accession>
<feature type="region of interest" description="Disordered" evidence="7">
    <location>
        <begin position="435"/>
        <end position="459"/>
    </location>
</feature>
<gene>
    <name evidence="9" type="ORF">O4U47_14985</name>
</gene>
<comment type="caution">
    <text evidence="9">The sequence shown here is derived from an EMBL/GenBank/DDBJ whole genome shotgun (WGS) entry which is preliminary data.</text>
</comment>
<feature type="transmembrane region" description="Helical" evidence="8">
    <location>
        <begin position="406"/>
        <end position="423"/>
    </location>
</feature>
<evidence type="ECO:0000256" key="1">
    <source>
        <dbReference type="ARBA" id="ARBA00004651"/>
    </source>
</evidence>
<feature type="transmembrane region" description="Helical" evidence="8">
    <location>
        <begin position="314"/>
        <end position="332"/>
    </location>
</feature>
<protein>
    <submittedName>
        <fullName evidence="9">MFS transporter</fullName>
    </submittedName>
</protein>
<evidence type="ECO:0000256" key="7">
    <source>
        <dbReference type="SAM" id="MobiDB-lite"/>
    </source>
</evidence>
<keyword evidence="4 8" id="KW-0812">Transmembrane</keyword>
<dbReference type="PANTHER" id="PTHR23513:SF6">
    <property type="entry name" value="MAJOR FACILITATOR SUPERFAMILY ASSOCIATED DOMAIN-CONTAINING PROTEIN"/>
    <property type="match status" value="1"/>
</dbReference>
<dbReference type="Proteomes" id="UP001165685">
    <property type="component" value="Unassembled WGS sequence"/>
</dbReference>
<evidence type="ECO:0000256" key="5">
    <source>
        <dbReference type="ARBA" id="ARBA00022989"/>
    </source>
</evidence>
<evidence type="ECO:0000256" key="8">
    <source>
        <dbReference type="SAM" id="Phobius"/>
    </source>
</evidence>
<feature type="transmembrane region" description="Helical" evidence="8">
    <location>
        <begin position="283"/>
        <end position="302"/>
    </location>
</feature>
<dbReference type="Pfam" id="PF05977">
    <property type="entry name" value="MFS_3"/>
    <property type="match status" value="1"/>
</dbReference>
<proteinExistence type="predicted"/>
<keyword evidence="5 8" id="KW-1133">Transmembrane helix</keyword>
<feature type="transmembrane region" description="Helical" evidence="8">
    <location>
        <begin position="338"/>
        <end position="358"/>
    </location>
</feature>
<feature type="transmembrane region" description="Helical" evidence="8">
    <location>
        <begin position="72"/>
        <end position="92"/>
    </location>
</feature>
<dbReference type="InterPro" id="IPR010290">
    <property type="entry name" value="TM_effector"/>
</dbReference>
<dbReference type="RefSeq" id="WP_270678466.1">
    <property type="nucleotide sequence ID" value="NZ_JAQFWP010000025.1"/>
</dbReference>
<dbReference type="PANTHER" id="PTHR23513">
    <property type="entry name" value="INTEGRAL MEMBRANE EFFLUX PROTEIN-RELATED"/>
    <property type="match status" value="1"/>
</dbReference>
<keyword evidence="2" id="KW-0813">Transport</keyword>
<evidence type="ECO:0000256" key="2">
    <source>
        <dbReference type="ARBA" id="ARBA00022448"/>
    </source>
</evidence>
<reference evidence="9" key="1">
    <citation type="submission" date="2023-01" db="EMBL/GenBank/DDBJ databases">
        <title>Draft genome sequence of Nocardiopsis sp. LSu2-4 isolated from halophytes.</title>
        <authorList>
            <person name="Duangmal K."/>
            <person name="Chantavorakit T."/>
        </authorList>
    </citation>
    <scope>NUCLEOTIDE SEQUENCE</scope>
    <source>
        <strain evidence="9">LSu2-4</strain>
    </source>
</reference>
<comment type="subcellular location">
    <subcellularLocation>
        <location evidence="1">Cell membrane</location>
        <topology evidence="1">Multi-pass membrane protein</topology>
    </subcellularLocation>
</comment>